<comment type="catalytic activity">
    <reaction evidence="4">
        <text>O-phospho-L-tyrosyl-[protein] + H2O = L-tyrosyl-[protein] + phosphate</text>
        <dbReference type="Rhea" id="RHEA:10684"/>
        <dbReference type="Rhea" id="RHEA-COMP:10136"/>
        <dbReference type="Rhea" id="RHEA-COMP:20101"/>
        <dbReference type="ChEBI" id="CHEBI:15377"/>
        <dbReference type="ChEBI" id="CHEBI:43474"/>
        <dbReference type="ChEBI" id="CHEBI:46858"/>
        <dbReference type="ChEBI" id="CHEBI:61978"/>
        <dbReference type="EC" id="3.1.3.48"/>
    </reaction>
</comment>
<dbReference type="AlphaFoldDB" id="A0A1I3WNC9"/>
<comment type="similarity">
    <text evidence="1">Belongs to the metallo-dependent hydrolases superfamily. CpsB/CapC family.</text>
</comment>
<organism evidence="5 6">
    <name type="scientific">Desulfomicrobium apsheronum</name>
    <dbReference type="NCBI Taxonomy" id="52560"/>
    <lineage>
        <taxon>Bacteria</taxon>
        <taxon>Pseudomonadati</taxon>
        <taxon>Thermodesulfobacteriota</taxon>
        <taxon>Desulfovibrionia</taxon>
        <taxon>Desulfovibrionales</taxon>
        <taxon>Desulfomicrobiaceae</taxon>
        <taxon>Desulfomicrobium</taxon>
    </lineage>
</organism>
<dbReference type="SUPFAM" id="SSF89550">
    <property type="entry name" value="PHP domain-like"/>
    <property type="match status" value="1"/>
</dbReference>
<accession>A0A1I3WNC9</accession>
<proteinExistence type="inferred from homology"/>
<dbReference type="PANTHER" id="PTHR39181:SF1">
    <property type="entry name" value="TYROSINE-PROTEIN PHOSPHATASE YWQE"/>
    <property type="match status" value="1"/>
</dbReference>
<evidence type="ECO:0000313" key="5">
    <source>
        <dbReference type="EMBL" id="SFK07966.1"/>
    </source>
</evidence>
<dbReference type="Pfam" id="PF19567">
    <property type="entry name" value="CpsB_CapC"/>
    <property type="match status" value="1"/>
</dbReference>
<evidence type="ECO:0000256" key="2">
    <source>
        <dbReference type="ARBA" id="ARBA00013064"/>
    </source>
</evidence>
<protein>
    <recommendedName>
        <fullName evidence="2">protein-tyrosine-phosphatase</fullName>
        <ecNumber evidence="2">3.1.3.48</ecNumber>
    </recommendedName>
</protein>
<dbReference type="GO" id="GO:0030145">
    <property type="term" value="F:manganese ion binding"/>
    <property type="evidence" value="ECO:0007669"/>
    <property type="project" value="InterPro"/>
</dbReference>
<dbReference type="Gene3D" id="3.20.20.140">
    <property type="entry name" value="Metal-dependent hydrolases"/>
    <property type="match status" value="1"/>
</dbReference>
<dbReference type="InterPro" id="IPR016667">
    <property type="entry name" value="Caps_polysacc_synth_CpsB/CapC"/>
</dbReference>
<evidence type="ECO:0000256" key="1">
    <source>
        <dbReference type="ARBA" id="ARBA00005750"/>
    </source>
</evidence>
<gene>
    <name evidence="5" type="ORF">SAMN04488082_11397</name>
</gene>
<dbReference type="STRING" id="52560.SAMN04488082_11397"/>
<name>A0A1I3WNC9_9BACT</name>
<dbReference type="PANTHER" id="PTHR39181">
    <property type="entry name" value="TYROSINE-PROTEIN PHOSPHATASE YWQE"/>
    <property type="match status" value="1"/>
</dbReference>
<keyword evidence="6" id="KW-1185">Reference proteome</keyword>
<keyword evidence="3" id="KW-0378">Hydrolase</keyword>
<dbReference type="EC" id="3.1.3.48" evidence="2"/>
<sequence>MIDIHSHILPGLDDGSRNLEESVAMARMAVDDGIHGVICTPHWNPPMWPNERSDISLAVDEFRSRLQEEAIPLQIWPGSELHLDAELPSMLAEGRLGSLNSGSWLLLELPGSFLPRRIDDYLWRLLQLGYQVILAHPERYSYVLRDPGQLHAWVEMGVTVQLTSASLLGRLGPEILSLSQLLLEHRLVHFLASDSHGEHSRRPQLREALDVATDIMGREDALRLVERHPNAVVMNKPLSLTDFAPMPISKKRRFWFNFW</sequence>
<dbReference type="PIRSF" id="PIRSF016557">
    <property type="entry name" value="Caps_synth_CpsB"/>
    <property type="match status" value="1"/>
</dbReference>
<dbReference type="GO" id="GO:0004725">
    <property type="term" value="F:protein tyrosine phosphatase activity"/>
    <property type="evidence" value="ECO:0007669"/>
    <property type="project" value="UniProtKB-EC"/>
</dbReference>
<dbReference type="EMBL" id="FORX01000013">
    <property type="protein sequence ID" value="SFK07966.1"/>
    <property type="molecule type" value="Genomic_DNA"/>
</dbReference>
<dbReference type="RefSeq" id="WP_245751108.1">
    <property type="nucleotide sequence ID" value="NZ_FORX01000013.1"/>
</dbReference>
<evidence type="ECO:0000313" key="6">
    <source>
        <dbReference type="Proteomes" id="UP000198635"/>
    </source>
</evidence>
<dbReference type="InterPro" id="IPR016195">
    <property type="entry name" value="Pol/histidinol_Pase-like"/>
</dbReference>
<evidence type="ECO:0000256" key="4">
    <source>
        <dbReference type="ARBA" id="ARBA00051722"/>
    </source>
</evidence>
<dbReference type="Proteomes" id="UP000198635">
    <property type="component" value="Unassembled WGS sequence"/>
</dbReference>
<reference evidence="6" key="1">
    <citation type="submission" date="2016-10" db="EMBL/GenBank/DDBJ databases">
        <authorList>
            <person name="Varghese N."/>
            <person name="Submissions S."/>
        </authorList>
    </citation>
    <scope>NUCLEOTIDE SEQUENCE [LARGE SCALE GENOMIC DNA]</scope>
    <source>
        <strain evidence="6">DSM 5918</strain>
    </source>
</reference>
<evidence type="ECO:0000256" key="3">
    <source>
        <dbReference type="ARBA" id="ARBA00022801"/>
    </source>
</evidence>